<comment type="caution">
    <text evidence="1">The sequence shown here is derived from an EMBL/GenBank/DDBJ whole genome shotgun (WGS) entry which is preliminary data.</text>
</comment>
<reference evidence="1" key="2">
    <citation type="submission" date="2022-01" db="EMBL/GenBank/DDBJ databases">
        <authorList>
            <person name="Yamashiro T."/>
            <person name="Shiraishi A."/>
            <person name="Satake H."/>
            <person name="Nakayama K."/>
        </authorList>
    </citation>
    <scope>NUCLEOTIDE SEQUENCE</scope>
</reference>
<gene>
    <name evidence="1" type="ORF">Tco_1080939</name>
</gene>
<sequence length="271" mass="30582">MLSSETKEEQKIWPPIIFLDLRTLNKIKSKTRKSRKHFLSKLLDRLLFMLIVPHGLQISQITMRGISLSRECHPNRIRKFFKDVKTLTSGMTFCSQNIDADQMIRRCVHGKEALDILEACHNGPTGGHHGANLTAQKWGENRDSWSDKTGLADLWAFVTAYKTPLGSHSVQACIWKGLSSAIELEHKAYWALKCKTFDLKTPGPFTIVQVFPYGTVELSQNSGPNFKVNGHRLKHYFGGGPGFLKPLVLAVFVLRSQELHNPQLHLGIPIS</sequence>
<accession>A0ABQ5HWB1</accession>
<evidence type="ECO:0008006" key="3">
    <source>
        <dbReference type="Google" id="ProtNLM"/>
    </source>
</evidence>
<protein>
    <recommendedName>
        <fullName evidence="3">Reverse transcriptase domain-containing protein</fullName>
    </recommendedName>
</protein>
<organism evidence="1 2">
    <name type="scientific">Tanacetum coccineum</name>
    <dbReference type="NCBI Taxonomy" id="301880"/>
    <lineage>
        <taxon>Eukaryota</taxon>
        <taxon>Viridiplantae</taxon>
        <taxon>Streptophyta</taxon>
        <taxon>Embryophyta</taxon>
        <taxon>Tracheophyta</taxon>
        <taxon>Spermatophyta</taxon>
        <taxon>Magnoliopsida</taxon>
        <taxon>eudicotyledons</taxon>
        <taxon>Gunneridae</taxon>
        <taxon>Pentapetalae</taxon>
        <taxon>asterids</taxon>
        <taxon>campanulids</taxon>
        <taxon>Asterales</taxon>
        <taxon>Asteraceae</taxon>
        <taxon>Asteroideae</taxon>
        <taxon>Anthemideae</taxon>
        <taxon>Anthemidinae</taxon>
        <taxon>Tanacetum</taxon>
    </lineage>
</organism>
<evidence type="ECO:0000313" key="2">
    <source>
        <dbReference type="Proteomes" id="UP001151760"/>
    </source>
</evidence>
<keyword evidence="2" id="KW-1185">Reference proteome</keyword>
<dbReference type="Proteomes" id="UP001151760">
    <property type="component" value="Unassembled WGS sequence"/>
</dbReference>
<evidence type="ECO:0000313" key="1">
    <source>
        <dbReference type="EMBL" id="GJT92094.1"/>
    </source>
</evidence>
<name>A0ABQ5HWB1_9ASTR</name>
<proteinExistence type="predicted"/>
<dbReference type="EMBL" id="BQNB010020077">
    <property type="protein sequence ID" value="GJT92094.1"/>
    <property type="molecule type" value="Genomic_DNA"/>
</dbReference>
<reference evidence="1" key="1">
    <citation type="journal article" date="2022" name="Int. J. Mol. Sci.">
        <title>Draft Genome of Tanacetum Coccineum: Genomic Comparison of Closely Related Tanacetum-Family Plants.</title>
        <authorList>
            <person name="Yamashiro T."/>
            <person name="Shiraishi A."/>
            <person name="Nakayama K."/>
            <person name="Satake H."/>
        </authorList>
    </citation>
    <scope>NUCLEOTIDE SEQUENCE</scope>
</reference>